<evidence type="ECO:0008006" key="4">
    <source>
        <dbReference type="Google" id="ProtNLM"/>
    </source>
</evidence>
<evidence type="ECO:0000313" key="2">
    <source>
        <dbReference type="EMBL" id="NPU69994.1"/>
    </source>
</evidence>
<keyword evidence="3" id="KW-1185">Reference proteome</keyword>
<gene>
    <name evidence="2" type="ORF">HL667_33735</name>
</gene>
<feature type="compositionally biased region" description="Low complexity" evidence="1">
    <location>
        <begin position="97"/>
        <end position="107"/>
    </location>
</feature>
<evidence type="ECO:0000256" key="1">
    <source>
        <dbReference type="SAM" id="MobiDB-lite"/>
    </source>
</evidence>
<reference evidence="2" key="1">
    <citation type="submission" date="2020-05" db="EMBL/GenBank/DDBJ databases">
        <title>Nod-independent and nitrogen-fixing Bradyrhizobium aeschynomene sp. nov. isolated from nodules of Aeschynomene indica.</title>
        <authorList>
            <person name="Zhang Z."/>
        </authorList>
    </citation>
    <scope>NUCLEOTIDE SEQUENCE</scope>
    <source>
        <strain evidence="2">83012</strain>
    </source>
</reference>
<protein>
    <recommendedName>
        <fullName evidence="4">Terminase small subunit</fullName>
    </recommendedName>
</protein>
<dbReference type="RefSeq" id="WP_172115539.1">
    <property type="nucleotide sequence ID" value="NZ_JABFDN010000029.1"/>
</dbReference>
<evidence type="ECO:0000313" key="3">
    <source>
        <dbReference type="Proteomes" id="UP000886476"/>
    </source>
</evidence>
<organism evidence="2 3">
    <name type="scientific">Bradyrhizobium aeschynomenes</name>
    <dbReference type="NCBI Taxonomy" id="2734909"/>
    <lineage>
        <taxon>Bacteria</taxon>
        <taxon>Pseudomonadati</taxon>
        <taxon>Pseudomonadota</taxon>
        <taxon>Alphaproteobacteria</taxon>
        <taxon>Hyphomicrobiales</taxon>
        <taxon>Nitrobacteraceae</taxon>
        <taxon>Bradyrhizobium</taxon>
    </lineage>
</organism>
<dbReference type="EMBL" id="JABFDN010000029">
    <property type="protein sequence ID" value="NPU69994.1"/>
    <property type="molecule type" value="Genomic_DNA"/>
</dbReference>
<feature type="region of interest" description="Disordered" evidence="1">
    <location>
        <begin position="88"/>
        <end position="121"/>
    </location>
</feature>
<accession>A0ABX2CP70</accession>
<name>A0ABX2CP70_9BRAD</name>
<proteinExistence type="predicted"/>
<sequence>MNVAVDPDVISKGEFARRRGVTPGRVSQWLSEQKITGEAIVGEGRSALIRESVAVQQLARRLDPMQMTGNGLGTRLAPVTAQATAAAASAPAPPAAPIDALPLGDAPQAGASRPDGNSLEDRIKRERLAQLERANRDGARQEAVNAGLLTDAASAKQMVGRATAQLITRVEGALSEMATAISAEFKLPQRDVLHLLRTKFREVRAAAAADIRAQTEDLPTLVDFELDGVADQDETEPA</sequence>
<comment type="caution">
    <text evidence="2">The sequence shown here is derived from an EMBL/GenBank/DDBJ whole genome shotgun (WGS) entry which is preliminary data.</text>
</comment>
<dbReference type="Proteomes" id="UP000886476">
    <property type="component" value="Unassembled WGS sequence"/>
</dbReference>